<protein>
    <submittedName>
        <fullName evidence="1">Uncharacterized protein</fullName>
    </submittedName>
</protein>
<comment type="caution">
    <text evidence="1">The sequence shown here is derived from an EMBL/GenBank/DDBJ whole genome shotgun (WGS) entry which is preliminary data.</text>
</comment>
<name>A0A8J6HDR3_TENMO</name>
<reference evidence="1" key="2">
    <citation type="submission" date="2021-08" db="EMBL/GenBank/DDBJ databases">
        <authorList>
            <person name="Eriksson T."/>
        </authorList>
    </citation>
    <scope>NUCLEOTIDE SEQUENCE</scope>
    <source>
        <strain evidence="1">Stoneville</strain>
        <tissue evidence="1">Whole head</tissue>
    </source>
</reference>
<accession>A0A8J6HDR3</accession>
<sequence>MEILAVNTFNLVGDWKICKKMATEALNSSLATFLETFLLEDNLNCCPKKIHTGPNQDSNGHVSPHLEDIELKTYNSNKMTTKTSRLHIFGNIHKKIPAGSNRESNVHASTNFYDIELKTCNSNKTKLHQMTTKTCRLDDISAKTFATGLKENVSTKKYANDRVRSTLLFHFKLARVRSTPDILWRRNQSFCQVFRAIWFVEKYKKTHTLDKNITERIHEQFENYLQILHLFFLESDNLVIVAKSEREMKEMMNEEPGTRKRKSEENEWNWKGRKLEQINELKYLGYTFNERAKDKGHIREIVRKANKGNRREKVGRYGAEIWGWKEQEEVEKVQEKYLRGVLGVDRETPGYIVREECKRNRLRVNAGKRAAKFEDKMDGREECRILTEYSREKKKNKEKKEREVLPEELIREVLEQPDTVDPCQARPVCIREVRGSNPWPCGSCKEFFSKLFPFSSVDSYTRKQMQATVTNPLEALDFDHPLKGSLRRADNNKELQSRRSKQDTYAEYVFDRREFSRISTPFVLIFLQGFFLSSVNSEELVAQTSADLNPLIGLCGRQLAGIERVDKMNERLLQHHRNYPMVRGMIYSSFIENNADRSVIDAKVKKKTQQPLKMEALQNGTDPEDLLFKNRRLVLSALLNTGTYRPVKNAPISFDKSDKEDPVTNHFPSQSRFDVTNLHFPPRICINSEECVADEAAETLPHPRLPKETDVIVLYARTTTVKVAVERTTIIQDGTYRT</sequence>
<reference evidence="1" key="1">
    <citation type="journal article" date="2020" name="J Insects Food Feed">
        <title>The yellow mealworm (Tenebrio molitor) genome: a resource for the emerging insects as food and feed industry.</title>
        <authorList>
            <person name="Eriksson T."/>
            <person name="Andere A."/>
            <person name="Kelstrup H."/>
            <person name="Emery V."/>
            <person name="Picard C."/>
        </authorList>
    </citation>
    <scope>NUCLEOTIDE SEQUENCE</scope>
    <source>
        <strain evidence="1">Stoneville</strain>
        <tissue evidence="1">Whole head</tissue>
    </source>
</reference>
<dbReference type="Proteomes" id="UP000719412">
    <property type="component" value="Unassembled WGS sequence"/>
</dbReference>
<organism evidence="1 2">
    <name type="scientific">Tenebrio molitor</name>
    <name type="common">Yellow mealworm beetle</name>
    <dbReference type="NCBI Taxonomy" id="7067"/>
    <lineage>
        <taxon>Eukaryota</taxon>
        <taxon>Metazoa</taxon>
        <taxon>Ecdysozoa</taxon>
        <taxon>Arthropoda</taxon>
        <taxon>Hexapoda</taxon>
        <taxon>Insecta</taxon>
        <taxon>Pterygota</taxon>
        <taxon>Neoptera</taxon>
        <taxon>Endopterygota</taxon>
        <taxon>Coleoptera</taxon>
        <taxon>Polyphaga</taxon>
        <taxon>Cucujiformia</taxon>
        <taxon>Tenebrionidae</taxon>
        <taxon>Tenebrio</taxon>
    </lineage>
</organism>
<proteinExistence type="predicted"/>
<gene>
    <name evidence="1" type="ORF">GEV33_010151</name>
</gene>
<evidence type="ECO:0000313" key="1">
    <source>
        <dbReference type="EMBL" id="KAH0812641.1"/>
    </source>
</evidence>
<evidence type="ECO:0000313" key="2">
    <source>
        <dbReference type="Proteomes" id="UP000719412"/>
    </source>
</evidence>
<dbReference type="AlphaFoldDB" id="A0A8J6HDR3"/>
<dbReference type="EMBL" id="JABDTM020025889">
    <property type="protein sequence ID" value="KAH0812641.1"/>
    <property type="molecule type" value="Genomic_DNA"/>
</dbReference>
<keyword evidence="2" id="KW-1185">Reference proteome</keyword>